<dbReference type="EMBL" id="DWWS01000037">
    <property type="protein sequence ID" value="HJC24120.1"/>
    <property type="molecule type" value="Genomic_DNA"/>
</dbReference>
<dbReference type="InterPro" id="IPR002528">
    <property type="entry name" value="MATE_fam"/>
</dbReference>
<feature type="transmembrane region" description="Helical" evidence="6">
    <location>
        <begin position="196"/>
        <end position="215"/>
    </location>
</feature>
<feature type="transmembrane region" description="Helical" evidence="6">
    <location>
        <begin position="135"/>
        <end position="156"/>
    </location>
</feature>
<organism evidence="7 8">
    <name type="scientific">Candidatus Eisenbergiella merdavium</name>
    <dbReference type="NCBI Taxonomy" id="2838551"/>
    <lineage>
        <taxon>Bacteria</taxon>
        <taxon>Bacillati</taxon>
        <taxon>Bacillota</taxon>
        <taxon>Clostridia</taxon>
        <taxon>Lachnospirales</taxon>
        <taxon>Lachnospiraceae</taxon>
        <taxon>Eisenbergiella</taxon>
    </lineage>
</organism>
<feature type="transmembrane region" description="Helical" evidence="6">
    <location>
        <begin position="395"/>
        <end position="415"/>
    </location>
</feature>
<evidence type="ECO:0000313" key="8">
    <source>
        <dbReference type="Proteomes" id="UP000823891"/>
    </source>
</evidence>
<evidence type="ECO:0000256" key="2">
    <source>
        <dbReference type="ARBA" id="ARBA00022475"/>
    </source>
</evidence>
<evidence type="ECO:0000256" key="4">
    <source>
        <dbReference type="ARBA" id="ARBA00022989"/>
    </source>
</evidence>
<dbReference type="GO" id="GO:0015297">
    <property type="term" value="F:antiporter activity"/>
    <property type="evidence" value="ECO:0007669"/>
    <property type="project" value="InterPro"/>
</dbReference>
<feature type="transmembrane region" description="Helical" evidence="6">
    <location>
        <begin position="20"/>
        <end position="40"/>
    </location>
</feature>
<feature type="transmembrane region" description="Helical" evidence="6">
    <location>
        <begin position="93"/>
        <end position="115"/>
    </location>
</feature>
<protein>
    <recommendedName>
        <fullName evidence="9">Na+-driven multidrug efflux pump</fullName>
    </recommendedName>
</protein>
<dbReference type="PANTHER" id="PTHR43823">
    <property type="entry name" value="SPORULATION PROTEIN YKVU"/>
    <property type="match status" value="1"/>
</dbReference>
<dbReference type="GO" id="GO:0005886">
    <property type="term" value="C:plasma membrane"/>
    <property type="evidence" value="ECO:0007669"/>
    <property type="project" value="UniProtKB-SubCell"/>
</dbReference>
<evidence type="ECO:0000313" key="7">
    <source>
        <dbReference type="EMBL" id="HJC24120.1"/>
    </source>
</evidence>
<dbReference type="AlphaFoldDB" id="A0A9D2SQY3"/>
<dbReference type="Proteomes" id="UP000823891">
    <property type="component" value="Unassembled WGS sequence"/>
</dbReference>
<dbReference type="InterPro" id="IPR051327">
    <property type="entry name" value="MATE_MepA_subfamily"/>
</dbReference>
<feature type="transmembrane region" description="Helical" evidence="6">
    <location>
        <begin position="258"/>
        <end position="280"/>
    </location>
</feature>
<reference evidence="7" key="1">
    <citation type="journal article" date="2021" name="PeerJ">
        <title>Extensive microbial diversity within the chicken gut microbiome revealed by metagenomics and culture.</title>
        <authorList>
            <person name="Gilroy R."/>
            <person name="Ravi A."/>
            <person name="Getino M."/>
            <person name="Pursley I."/>
            <person name="Horton D.L."/>
            <person name="Alikhan N.F."/>
            <person name="Baker D."/>
            <person name="Gharbi K."/>
            <person name="Hall N."/>
            <person name="Watson M."/>
            <person name="Adriaenssens E.M."/>
            <person name="Foster-Nyarko E."/>
            <person name="Jarju S."/>
            <person name="Secka A."/>
            <person name="Antonio M."/>
            <person name="Oren A."/>
            <person name="Chaudhuri R.R."/>
            <person name="La Ragione R."/>
            <person name="Hildebrand F."/>
            <person name="Pallen M.J."/>
        </authorList>
    </citation>
    <scope>NUCLEOTIDE SEQUENCE</scope>
    <source>
        <strain evidence="7">USAMLcec2-132</strain>
    </source>
</reference>
<proteinExistence type="predicted"/>
<dbReference type="PANTHER" id="PTHR43823:SF3">
    <property type="entry name" value="MULTIDRUG EXPORT PROTEIN MEPA"/>
    <property type="match status" value="1"/>
</dbReference>
<gene>
    <name evidence="7" type="ORF">H9761_10480</name>
</gene>
<evidence type="ECO:0000256" key="1">
    <source>
        <dbReference type="ARBA" id="ARBA00004651"/>
    </source>
</evidence>
<accession>A0A9D2SQY3</accession>
<evidence type="ECO:0008006" key="9">
    <source>
        <dbReference type="Google" id="ProtNLM"/>
    </source>
</evidence>
<dbReference type="GO" id="GO:0042910">
    <property type="term" value="F:xenobiotic transmembrane transporter activity"/>
    <property type="evidence" value="ECO:0007669"/>
    <property type="project" value="InterPro"/>
</dbReference>
<comment type="caution">
    <text evidence="7">The sequence shown here is derived from an EMBL/GenBank/DDBJ whole genome shotgun (WGS) entry which is preliminary data.</text>
</comment>
<evidence type="ECO:0000256" key="6">
    <source>
        <dbReference type="SAM" id="Phobius"/>
    </source>
</evidence>
<keyword evidence="5 6" id="KW-0472">Membrane</keyword>
<keyword evidence="4 6" id="KW-1133">Transmembrane helix</keyword>
<feature type="transmembrane region" description="Helical" evidence="6">
    <location>
        <begin position="328"/>
        <end position="350"/>
    </location>
</feature>
<dbReference type="Pfam" id="PF01554">
    <property type="entry name" value="MatE"/>
    <property type="match status" value="2"/>
</dbReference>
<comment type="subcellular location">
    <subcellularLocation>
        <location evidence="1">Cell membrane</location>
        <topology evidence="1">Multi-pass membrane protein</topology>
    </subcellularLocation>
</comment>
<feature type="transmembrane region" description="Helical" evidence="6">
    <location>
        <begin position="168"/>
        <end position="190"/>
    </location>
</feature>
<feature type="transmembrane region" description="Helical" evidence="6">
    <location>
        <begin position="286"/>
        <end position="308"/>
    </location>
</feature>
<evidence type="ECO:0000256" key="3">
    <source>
        <dbReference type="ARBA" id="ARBA00022692"/>
    </source>
</evidence>
<feature type="transmembrane region" description="Helical" evidence="6">
    <location>
        <begin position="60"/>
        <end position="81"/>
    </location>
</feature>
<keyword evidence="3 6" id="KW-0812">Transmembrane</keyword>
<name>A0A9D2SQY3_9FIRM</name>
<keyword evidence="2" id="KW-1003">Cell membrane</keyword>
<reference evidence="7" key="2">
    <citation type="submission" date="2021-04" db="EMBL/GenBank/DDBJ databases">
        <authorList>
            <person name="Gilroy R."/>
        </authorList>
    </citation>
    <scope>NUCLEOTIDE SEQUENCE</scope>
    <source>
        <strain evidence="7">USAMLcec2-132</strain>
    </source>
</reference>
<feature type="transmembrane region" description="Helical" evidence="6">
    <location>
        <begin position="356"/>
        <end position="374"/>
    </location>
</feature>
<feature type="transmembrane region" description="Helical" evidence="6">
    <location>
        <begin position="421"/>
        <end position="439"/>
    </location>
</feature>
<sequence>MDKTMDRSGRLVQKKFRQYLIPMILASLASSLSEFLDGIVVSNLLGSDALALINLGMPVVLAYAVVYSLIGIGGSSQYAVLLGEGDRQAARRVYSVSMYAMLGISFLFTAAGILFSGPLAGLLTNDPALSVPLTGFLKAQFLSAPVIIGATGLSYFVTNEGYPHTATVVFSVANIINILMDYVYILVFHMGVEGTAYATATGYAVGLLIELAVIYQAKRRSASGMGLKLVRTGMKELRSLPGLCMRGIGSAFNQLGFVFRYVVINALAQLLAGSTGIILFSLCMQTFSFISLFVAGVVQTMIPIVAVLSGERDRKGVRFILRQSNRYLLCFTAAALVLFEAFPGLILRVYHVTDAAVAAEAVWAIRVFSLGYVLRNIQISIMMYTQTIGEKKEPVLISFMDAVVLCFVCCVLGSIFGIRGIWIAFPVNSLLVMAAILLYSKARARRNRESSLRLYPLPEEDTGAFFDVSIGANRQEAVDASRQIASFAVQYGVPEKNAYLIGLAVEEMSVYTIRQWEANGEKGGIDIFASVRGDAVLIRFRSGGRPFSPTAFQETSDDPADHIRVLTGIADSVEYDCVLGMNTTRIQLRL</sequence>
<evidence type="ECO:0000256" key="5">
    <source>
        <dbReference type="ARBA" id="ARBA00023136"/>
    </source>
</evidence>